<reference evidence="2" key="1">
    <citation type="journal article" date="2019" name="Int. J. Syst. Evol. Microbiol.">
        <title>The Global Catalogue of Microorganisms (GCM) 10K type strain sequencing project: providing services to taxonomists for standard genome sequencing and annotation.</title>
        <authorList>
            <consortium name="The Broad Institute Genomics Platform"/>
            <consortium name="The Broad Institute Genome Sequencing Center for Infectious Disease"/>
            <person name="Wu L."/>
            <person name="Ma J."/>
        </authorList>
    </citation>
    <scope>NUCLEOTIDE SEQUENCE [LARGE SCALE GENOMIC DNA]</scope>
    <source>
        <strain evidence="2">KCTC 13528</strain>
    </source>
</reference>
<dbReference type="RefSeq" id="WP_239581587.1">
    <property type="nucleotide sequence ID" value="NZ_JAFBDK010000013.1"/>
</dbReference>
<dbReference type="EMBL" id="JBHUPG010000025">
    <property type="protein sequence ID" value="MFD2912879.1"/>
    <property type="molecule type" value="Genomic_DNA"/>
</dbReference>
<keyword evidence="2" id="KW-1185">Reference proteome</keyword>
<dbReference type="Proteomes" id="UP001597561">
    <property type="component" value="Unassembled WGS sequence"/>
</dbReference>
<organism evidence="1 2">
    <name type="scientific">Jeotgalibacillus terrae</name>
    <dbReference type="NCBI Taxonomy" id="587735"/>
    <lineage>
        <taxon>Bacteria</taxon>
        <taxon>Bacillati</taxon>
        <taxon>Bacillota</taxon>
        <taxon>Bacilli</taxon>
        <taxon>Bacillales</taxon>
        <taxon>Caryophanaceae</taxon>
        <taxon>Jeotgalibacillus</taxon>
    </lineage>
</organism>
<accession>A0ABW5ZIT4</accession>
<evidence type="ECO:0000313" key="1">
    <source>
        <dbReference type="EMBL" id="MFD2912879.1"/>
    </source>
</evidence>
<sequence length="73" mass="8593">MKDKLLKYQQQGYTLKMIYMDKSGRCSKRRIKIRNIGDTSFNAFCLKRGAVRNFQYDNVLSIVPVIKRESMVV</sequence>
<evidence type="ECO:0000313" key="2">
    <source>
        <dbReference type="Proteomes" id="UP001597561"/>
    </source>
</evidence>
<protein>
    <submittedName>
        <fullName evidence="1">Transcriptional regulator</fullName>
    </submittedName>
</protein>
<name>A0ABW5ZIT4_9BACL</name>
<proteinExistence type="predicted"/>
<gene>
    <name evidence="1" type="ORF">ACFS5P_13400</name>
</gene>
<comment type="caution">
    <text evidence="1">The sequence shown here is derived from an EMBL/GenBank/DDBJ whole genome shotgun (WGS) entry which is preliminary data.</text>
</comment>